<gene>
    <name evidence="1" type="ORF">TTHERM_00370940</name>
</gene>
<dbReference type="KEGG" id="tet:TTHERM_00370940"/>
<name>I7M0K3_TETTS</name>
<dbReference type="Proteomes" id="UP000009168">
    <property type="component" value="Unassembled WGS sequence"/>
</dbReference>
<sequence>MSISRTYLMVLKHSGELEAESNKSIVRSGMQEVSQVIKRKLEGQKFSFEYILDNFYQLRIKRILSIFYL</sequence>
<reference evidence="2" key="1">
    <citation type="journal article" date="2006" name="PLoS Biol.">
        <title>Macronuclear genome sequence of the ciliate Tetrahymena thermophila, a model eukaryote.</title>
        <authorList>
            <person name="Eisen J.A."/>
            <person name="Coyne R.S."/>
            <person name="Wu M."/>
            <person name="Wu D."/>
            <person name="Thiagarajan M."/>
            <person name="Wortman J.R."/>
            <person name="Badger J.H."/>
            <person name="Ren Q."/>
            <person name="Amedeo P."/>
            <person name="Jones K.M."/>
            <person name="Tallon L.J."/>
            <person name="Delcher A.L."/>
            <person name="Salzberg S.L."/>
            <person name="Silva J.C."/>
            <person name="Haas B.J."/>
            <person name="Majoros W.H."/>
            <person name="Farzad M."/>
            <person name="Carlton J.M."/>
            <person name="Smith R.K. Jr."/>
            <person name="Garg J."/>
            <person name="Pearlman R.E."/>
            <person name="Karrer K.M."/>
            <person name="Sun L."/>
            <person name="Manning G."/>
            <person name="Elde N.C."/>
            <person name="Turkewitz A.P."/>
            <person name="Asai D.J."/>
            <person name="Wilkes D.E."/>
            <person name="Wang Y."/>
            <person name="Cai H."/>
            <person name="Collins K."/>
            <person name="Stewart B.A."/>
            <person name="Lee S.R."/>
            <person name="Wilamowska K."/>
            <person name="Weinberg Z."/>
            <person name="Ruzzo W.L."/>
            <person name="Wloga D."/>
            <person name="Gaertig J."/>
            <person name="Frankel J."/>
            <person name="Tsao C.-C."/>
            <person name="Gorovsky M.A."/>
            <person name="Keeling P.J."/>
            <person name="Waller R.F."/>
            <person name="Patron N.J."/>
            <person name="Cherry J.M."/>
            <person name="Stover N.A."/>
            <person name="Krieger C.J."/>
            <person name="del Toro C."/>
            <person name="Ryder H.F."/>
            <person name="Williamson S.C."/>
            <person name="Barbeau R.A."/>
            <person name="Hamilton E.P."/>
            <person name="Orias E."/>
        </authorList>
    </citation>
    <scope>NUCLEOTIDE SEQUENCE [LARGE SCALE GENOMIC DNA]</scope>
    <source>
        <strain evidence="2">SB210</strain>
    </source>
</reference>
<protein>
    <submittedName>
        <fullName evidence="1">Glycoside hydrolase family 1 protein</fullName>
    </submittedName>
</protein>
<dbReference type="InParanoid" id="I7M0K3"/>
<keyword evidence="2" id="KW-1185">Reference proteome</keyword>
<dbReference type="AlphaFoldDB" id="I7M0K3"/>
<keyword evidence="1" id="KW-0378">Hydrolase</keyword>
<dbReference type="GO" id="GO:0016787">
    <property type="term" value="F:hydrolase activity"/>
    <property type="evidence" value="ECO:0007669"/>
    <property type="project" value="UniProtKB-KW"/>
</dbReference>
<evidence type="ECO:0000313" key="1">
    <source>
        <dbReference type="EMBL" id="EAR89279.2"/>
    </source>
</evidence>
<dbReference type="GeneID" id="7827850"/>
<evidence type="ECO:0000313" key="2">
    <source>
        <dbReference type="Proteomes" id="UP000009168"/>
    </source>
</evidence>
<dbReference type="EMBL" id="GG662821">
    <property type="protein sequence ID" value="EAR89279.2"/>
    <property type="molecule type" value="Genomic_DNA"/>
</dbReference>
<dbReference type="RefSeq" id="XP_001009524.2">
    <property type="nucleotide sequence ID" value="XM_001009524.2"/>
</dbReference>
<organism evidence="1 2">
    <name type="scientific">Tetrahymena thermophila (strain SB210)</name>
    <dbReference type="NCBI Taxonomy" id="312017"/>
    <lineage>
        <taxon>Eukaryota</taxon>
        <taxon>Sar</taxon>
        <taxon>Alveolata</taxon>
        <taxon>Ciliophora</taxon>
        <taxon>Intramacronucleata</taxon>
        <taxon>Oligohymenophorea</taxon>
        <taxon>Hymenostomatida</taxon>
        <taxon>Tetrahymenina</taxon>
        <taxon>Tetrahymenidae</taxon>
        <taxon>Tetrahymena</taxon>
    </lineage>
</organism>
<accession>I7M0K3</accession>
<proteinExistence type="predicted"/>